<gene>
    <name evidence="1" type="ORF">NARC_40014</name>
</gene>
<evidence type="ECO:0000313" key="2">
    <source>
        <dbReference type="Proteomes" id="UP000315289"/>
    </source>
</evidence>
<dbReference type="RefSeq" id="WP_144729179.1">
    <property type="nucleotide sequence ID" value="NZ_ML675580.1"/>
</dbReference>
<dbReference type="EMBL" id="VOAH01000004">
    <property type="protein sequence ID" value="TVP41055.1"/>
    <property type="molecule type" value="Genomic_DNA"/>
</dbReference>
<dbReference type="AlphaFoldDB" id="A0A557SWS7"/>
<proteinExistence type="predicted"/>
<dbReference type="Gene3D" id="3.30.1460.10">
    <property type="match status" value="1"/>
</dbReference>
<protein>
    <recommendedName>
        <fullName evidence="3">DUF2299 domain-containing protein</fullName>
    </recommendedName>
</protein>
<keyword evidence="2" id="KW-1185">Reference proteome</keyword>
<dbReference type="Pfam" id="PF10061">
    <property type="entry name" value="DUF2299"/>
    <property type="match status" value="1"/>
</dbReference>
<organism evidence="1 2">
    <name type="scientific">Candidatus Nitrosocosmicus arcticus</name>
    <dbReference type="NCBI Taxonomy" id="2035267"/>
    <lineage>
        <taxon>Archaea</taxon>
        <taxon>Nitrososphaerota</taxon>
        <taxon>Nitrososphaeria</taxon>
        <taxon>Nitrososphaerales</taxon>
        <taxon>Nitrososphaeraceae</taxon>
        <taxon>Candidatus Nitrosocosmicus</taxon>
    </lineage>
</organism>
<dbReference type="InterPro" id="IPR018747">
    <property type="entry name" value="DUF2299"/>
</dbReference>
<reference evidence="1 2" key="1">
    <citation type="journal article" date="2019" name="Front. Microbiol.">
        <title>Ammonia Oxidation by the Arctic Terrestrial Thaumarchaeote Candidatus Nitrosocosmicus arcticus Is Stimulated by Increasing Temperatures.</title>
        <authorList>
            <person name="Alves R.J.E."/>
            <person name="Kerou M."/>
            <person name="Zappe A."/>
            <person name="Bittner R."/>
            <person name="Abby S.S."/>
            <person name="Schmidt H.A."/>
            <person name="Pfeifer K."/>
            <person name="Schleper C."/>
        </authorList>
    </citation>
    <scope>NUCLEOTIDE SEQUENCE [LARGE SCALE GENOMIC DNA]</scope>
    <source>
        <strain evidence="1 2">Kfb</strain>
    </source>
</reference>
<dbReference type="CDD" id="cd17510">
    <property type="entry name" value="T3SC_YbjN-like_2"/>
    <property type="match status" value="1"/>
</dbReference>
<sequence>MSLSQQEISLRIKRWLIEESDIWRFDEIEDHTVVMNLVAKSNNRNVNIIVDDSHDKVTLITSMNFSKQQKNSLSLLPSKEKNRFIPDLLMALYQLGLLARHSNSSKDKIEKFIMEKLIYFDGLTKDKFFDSLFTMLLGIDTLQQYFNRLSLISNDGKTLD</sequence>
<dbReference type="Proteomes" id="UP000315289">
    <property type="component" value="Unassembled WGS sequence"/>
</dbReference>
<dbReference type="OrthoDB" id="373792at2157"/>
<evidence type="ECO:0000313" key="1">
    <source>
        <dbReference type="EMBL" id="TVP41055.1"/>
    </source>
</evidence>
<comment type="caution">
    <text evidence="1">The sequence shown here is derived from an EMBL/GenBank/DDBJ whole genome shotgun (WGS) entry which is preliminary data.</text>
</comment>
<evidence type="ECO:0008006" key="3">
    <source>
        <dbReference type="Google" id="ProtNLM"/>
    </source>
</evidence>
<accession>A0A557SWS7</accession>
<name>A0A557SWS7_9ARCH</name>